<comment type="caution">
    <text evidence="8">The sequence shown here is derived from an EMBL/GenBank/DDBJ whole genome shotgun (WGS) entry which is preliminary data.</text>
</comment>
<dbReference type="EMBL" id="FNBZ01000002">
    <property type="protein sequence ID" value="SDF89646.1"/>
    <property type="molecule type" value="Genomic_DNA"/>
</dbReference>
<dbReference type="NCBIfam" id="NF001729">
    <property type="entry name" value="PRK00455.1-3"/>
    <property type="match status" value="1"/>
</dbReference>
<keyword evidence="4 6" id="KW-0808">Transferase</keyword>
<dbReference type="CDD" id="cd06223">
    <property type="entry name" value="PRTases_typeI"/>
    <property type="match status" value="1"/>
</dbReference>
<gene>
    <name evidence="6" type="primary">pyrE</name>
    <name evidence="8" type="ORF">SAMN05421844_102294</name>
</gene>
<dbReference type="HAMAP" id="MF_01208">
    <property type="entry name" value="PyrE"/>
    <property type="match status" value="1"/>
</dbReference>
<feature type="binding site" description="in other chain" evidence="6">
    <location>
        <position position="109"/>
    </location>
    <ligand>
        <name>5-phospho-alpha-D-ribose 1-diphosphate</name>
        <dbReference type="ChEBI" id="CHEBI:58017"/>
        <note>ligand shared between dimeric partners</note>
    </ligand>
</feature>
<evidence type="ECO:0000256" key="3">
    <source>
        <dbReference type="ARBA" id="ARBA00022676"/>
    </source>
</evidence>
<evidence type="ECO:0000313" key="8">
    <source>
        <dbReference type="EMBL" id="SDF89646.1"/>
    </source>
</evidence>
<evidence type="ECO:0000256" key="4">
    <source>
        <dbReference type="ARBA" id="ARBA00022679"/>
    </source>
</evidence>
<evidence type="ECO:0000256" key="5">
    <source>
        <dbReference type="ARBA" id="ARBA00022975"/>
    </source>
</evidence>
<dbReference type="PANTHER" id="PTHR19278:SF9">
    <property type="entry name" value="URIDINE 5'-MONOPHOSPHATE SYNTHASE"/>
    <property type="match status" value="1"/>
</dbReference>
<dbReference type="InterPro" id="IPR029057">
    <property type="entry name" value="PRTase-like"/>
</dbReference>
<name>A0ABY0NPZ7_9HYPH</name>
<feature type="binding site" evidence="6">
    <location>
        <position position="138"/>
    </location>
    <ligand>
        <name>orotate</name>
        <dbReference type="ChEBI" id="CHEBI:30839"/>
    </ligand>
</feature>
<keyword evidence="9" id="KW-1185">Reference proteome</keyword>
<evidence type="ECO:0000256" key="2">
    <source>
        <dbReference type="ARBA" id="ARBA00011971"/>
    </source>
</evidence>
<dbReference type="RefSeq" id="WP_091856401.1">
    <property type="nucleotide sequence ID" value="NZ_FNBZ01000002.1"/>
</dbReference>
<keyword evidence="6" id="KW-0460">Magnesium</keyword>
<reference evidence="8 9" key="1">
    <citation type="submission" date="2016-10" db="EMBL/GenBank/DDBJ databases">
        <authorList>
            <person name="Varghese N."/>
            <person name="Submissions S."/>
        </authorList>
    </citation>
    <scope>NUCLEOTIDE SEQUENCE [LARGE SCALE GENOMIC DNA]</scope>
    <source>
        <strain evidence="8 9">DSM 26672</strain>
    </source>
</reference>
<dbReference type="EC" id="2.4.2.10" evidence="2 6"/>
<dbReference type="InterPro" id="IPR000836">
    <property type="entry name" value="PRTase_dom"/>
</dbReference>
<organism evidence="8 9">
    <name type="scientific">Bosea robiniae</name>
    <dbReference type="NCBI Taxonomy" id="1036780"/>
    <lineage>
        <taxon>Bacteria</taxon>
        <taxon>Pseudomonadati</taxon>
        <taxon>Pseudomonadota</taxon>
        <taxon>Alphaproteobacteria</taxon>
        <taxon>Hyphomicrobiales</taxon>
        <taxon>Boseaceae</taxon>
        <taxon>Bosea</taxon>
    </lineage>
</organism>
<dbReference type="GO" id="GO:0016757">
    <property type="term" value="F:glycosyltransferase activity"/>
    <property type="evidence" value="ECO:0007669"/>
    <property type="project" value="UniProtKB-KW"/>
</dbReference>
<comment type="catalytic activity">
    <reaction evidence="6">
        <text>orotidine 5'-phosphate + diphosphate = orotate + 5-phospho-alpha-D-ribose 1-diphosphate</text>
        <dbReference type="Rhea" id="RHEA:10380"/>
        <dbReference type="ChEBI" id="CHEBI:30839"/>
        <dbReference type="ChEBI" id="CHEBI:33019"/>
        <dbReference type="ChEBI" id="CHEBI:57538"/>
        <dbReference type="ChEBI" id="CHEBI:58017"/>
        <dbReference type="EC" id="2.4.2.10"/>
    </reaction>
</comment>
<dbReference type="InterPro" id="IPR023031">
    <property type="entry name" value="OPRT"/>
</dbReference>
<dbReference type="Proteomes" id="UP000199468">
    <property type="component" value="Unassembled WGS sequence"/>
</dbReference>
<evidence type="ECO:0000256" key="1">
    <source>
        <dbReference type="ARBA" id="ARBA00004889"/>
    </source>
</evidence>
<feature type="domain" description="Phosphoribosyltransferase" evidence="7">
    <location>
        <begin position="57"/>
        <end position="156"/>
    </location>
</feature>
<evidence type="ECO:0000259" key="7">
    <source>
        <dbReference type="Pfam" id="PF00156"/>
    </source>
</evidence>
<feature type="binding site" evidence="6">
    <location>
        <position position="108"/>
    </location>
    <ligand>
        <name>5-phospho-alpha-D-ribose 1-diphosphate</name>
        <dbReference type="ChEBI" id="CHEBI:58017"/>
        <note>ligand shared between dimeric partners</note>
    </ligand>
</feature>
<accession>A0ABY0NPZ7</accession>
<sequence length="233" mass="25141">MTVTQAIRPEREISHAVARLLLRAGAVHVSRQQPFVLAAGWASPVYVDVRLLLGEPDLRRAVTELAARHLRAGFPDGGFDAVVGAETAGIPFAAWLADALDLKLRYVRKRPLGVGRNAQVEGGPVDGLRVLLMDDLTTDGASKLNFVRGLRAAGADVGDVLTIFYHDAFPGAGERLTEAGLSLHALATWADVLAADDENRLAREDRAEIERFLADPVAWSMRHGGRASLTPRL</sequence>
<comment type="similarity">
    <text evidence="6">Belongs to the purine/pyrimidine phosphoribosyltransferase family. PyrE subfamily.</text>
</comment>
<comment type="pathway">
    <text evidence="1 6">Pyrimidine metabolism; UMP biosynthesis via de novo pathway; UMP from orotate: step 1/2.</text>
</comment>
<dbReference type="SUPFAM" id="SSF53271">
    <property type="entry name" value="PRTase-like"/>
    <property type="match status" value="1"/>
</dbReference>
<proteinExistence type="inferred from homology"/>
<dbReference type="Gene3D" id="3.40.50.2020">
    <property type="match status" value="1"/>
</dbReference>
<keyword evidence="5 6" id="KW-0665">Pyrimidine biosynthesis</keyword>
<comment type="caution">
    <text evidence="6">Lacks conserved residue(s) required for the propagation of feature annotation.</text>
</comment>
<evidence type="ECO:0000313" key="9">
    <source>
        <dbReference type="Proteomes" id="UP000199468"/>
    </source>
</evidence>
<evidence type="ECO:0000256" key="6">
    <source>
        <dbReference type="HAMAP-Rule" id="MF_01208"/>
    </source>
</evidence>
<comment type="function">
    <text evidence="6">Catalyzes the transfer of a ribosyl phosphate group from 5-phosphoribose 1-diphosphate to orotate, leading to the formation of orotidine monophosphate (OMP).</text>
</comment>
<comment type="subunit">
    <text evidence="6">Homodimer.</text>
</comment>
<dbReference type="PANTHER" id="PTHR19278">
    <property type="entry name" value="OROTATE PHOSPHORIBOSYLTRANSFERASE"/>
    <property type="match status" value="1"/>
</dbReference>
<comment type="cofactor">
    <cofactor evidence="6">
        <name>Mg(2+)</name>
        <dbReference type="ChEBI" id="CHEBI:18420"/>
    </cofactor>
</comment>
<feature type="binding site" description="in other chain" evidence="6">
    <location>
        <begin position="134"/>
        <end position="142"/>
    </location>
    <ligand>
        <name>5-phospho-alpha-D-ribose 1-diphosphate</name>
        <dbReference type="ChEBI" id="CHEBI:58017"/>
        <note>ligand shared between dimeric partners</note>
    </ligand>
</feature>
<protein>
    <recommendedName>
        <fullName evidence="2 6">Orotate phosphoribosyltransferase</fullName>
        <shortName evidence="6">OPRT</shortName>
        <shortName evidence="6">OPRTase</shortName>
        <ecNumber evidence="2 6">2.4.2.10</ecNumber>
    </recommendedName>
</protein>
<dbReference type="Pfam" id="PF00156">
    <property type="entry name" value="Pribosyltran"/>
    <property type="match status" value="1"/>
</dbReference>
<keyword evidence="3 6" id="KW-0328">Glycosyltransferase</keyword>